<keyword evidence="2" id="KW-1133">Transmembrane helix</keyword>
<feature type="transmembrane region" description="Helical" evidence="2">
    <location>
        <begin position="238"/>
        <end position="263"/>
    </location>
</feature>
<keyword evidence="2" id="KW-0812">Transmembrane</keyword>
<keyword evidence="4" id="KW-1185">Reference proteome</keyword>
<feature type="transmembrane region" description="Helical" evidence="2">
    <location>
        <begin position="6"/>
        <end position="26"/>
    </location>
</feature>
<feature type="transmembrane region" description="Helical" evidence="2">
    <location>
        <begin position="172"/>
        <end position="194"/>
    </location>
</feature>
<protein>
    <submittedName>
        <fullName evidence="3">Uncharacterized protein</fullName>
    </submittedName>
</protein>
<feature type="transmembrane region" description="Helical" evidence="2">
    <location>
        <begin position="200"/>
        <end position="217"/>
    </location>
</feature>
<feature type="region of interest" description="Disordered" evidence="1">
    <location>
        <begin position="112"/>
        <end position="135"/>
    </location>
</feature>
<feature type="region of interest" description="Disordered" evidence="1">
    <location>
        <begin position="268"/>
        <end position="287"/>
    </location>
</feature>
<evidence type="ECO:0000256" key="1">
    <source>
        <dbReference type="SAM" id="MobiDB-lite"/>
    </source>
</evidence>
<gene>
    <name evidence="3" type="ORF">VTJ49DRAFT_1606</name>
</gene>
<dbReference type="Proteomes" id="UP001583172">
    <property type="component" value="Unassembled WGS sequence"/>
</dbReference>
<proteinExistence type="predicted"/>
<comment type="caution">
    <text evidence="3">The sequence shown here is derived from an EMBL/GenBank/DDBJ whole genome shotgun (WGS) entry which is preliminary data.</text>
</comment>
<dbReference type="EMBL" id="JAZGSY010000161">
    <property type="protein sequence ID" value="KAL1839371.1"/>
    <property type="molecule type" value="Genomic_DNA"/>
</dbReference>
<reference evidence="3 4" key="1">
    <citation type="journal article" date="2024" name="Commun. Biol.">
        <title>Comparative genomic analysis of thermophilic fungi reveals convergent evolutionary adaptations and gene losses.</title>
        <authorList>
            <person name="Steindorff A.S."/>
            <person name="Aguilar-Pontes M.V."/>
            <person name="Robinson A.J."/>
            <person name="Andreopoulos B."/>
            <person name="LaButti K."/>
            <person name="Kuo A."/>
            <person name="Mondo S."/>
            <person name="Riley R."/>
            <person name="Otillar R."/>
            <person name="Haridas S."/>
            <person name="Lipzen A."/>
            <person name="Grimwood J."/>
            <person name="Schmutz J."/>
            <person name="Clum A."/>
            <person name="Reid I.D."/>
            <person name="Moisan M.C."/>
            <person name="Butler G."/>
            <person name="Nguyen T.T.M."/>
            <person name="Dewar K."/>
            <person name="Conant G."/>
            <person name="Drula E."/>
            <person name="Henrissat B."/>
            <person name="Hansel C."/>
            <person name="Singer S."/>
            <person name="Hutchinson M.I."/>
            <person name="de Vries R.P."/>
            <person name="Natvig D.O."/>
            <person name="Powell A.J."/>
            <person name="Tsang A."/>
            <person name="Grigoriev I.V."/>
        </authorList>
    </citation>
    <scope>NUCLEOTIDE SEQUENCE [LARGE SCALE GENOMIC DNA]</scope>
    <source>
        <strain evidence="3 4">CBS 620.91</strain>
    </source>
</reference>
<feature type="region of interest" description="Disordered" evidence="1">
    <location>
        <begin position="316"/>
        <end position="341"/>
    </location>
</feature>
<evidence type="ECO:0000256" key="2">
    <source>
        <dbReference type="SAM" id="Phobius"/>
    </source>
</evidence>
<evidence type="ECO:0000313" key="3">
    <source>
        <dbReference type="EMBL" id="KAL1839371.1"/>
    </source>
</evidence>
<organism evidence="3 4">
    <name type="scientific">Humicola insolens</name>
    <name type="common">Soft-rot fungus</name>
    <dbReference type="NCBI Taxonomy" id="85995"/>
    <lineage>
        <taxon>Eukaryota</taxon>
        <taxon>Fungi</taxon>
        <taxon>Dikarya</taxon>
        <taxon>Ascomycota</taxon>
        <taxon>Pezizomycotina</taxon>
        <taxon>Sordariomycetes</taxon>
        <taxon>Sordariomycetidae</taxon>
        <taxon>Sordariales</taxon>
        <taxon>Chaetomiaceae</taxon>
        <taxon>Mycothermus</taxon>
    </lineage>
</organism>
<evidence type="ECO:0000313" key="4">
    <source>
        <dbReference type="Proteomes" id="UP001583172"/>
    </source>
</evidence>
<accession>A0ABR3VE14</accession>
<name>A0ABR3VE14_HUMIN</name>
<feature type="compositionally biased region" description="Basic and acidic residues" evidence="1">
    <location>
        <begin position="112"/>
        <end position="121"/>
    </location>
</feature>
<keyword evidence="2" id="KW-0472">Membrane</keyword>
<sequence>MCGASLFFILWNLIWDLLFVLGCVGWRTANFMVHNVNVTHLAERLHEYALVDTGTDVTPIVIPELPEFWNFGISGICDNFTATREVYCRPTFAPTHHVLAVLEESLRDSLRRHAAKEKGENENGANDKTPEDPDPELIKTVISSWNETLAGLSPSGLVAYEDKVDALWRAGAILGVGAVVADMAGVVSICAGPLKVPMLIITYPIGGLIALASASCVEDARRMSMNGPYGTNEGGLDATVGLIFGNSGLRLVIGIGMACYGWATRRAKRREKSATRNPPPVPPVTTTMTTTLTHFPTVEMNVFNNTGTTEAPPPYTAIGANQPSVEPVPESEDDSEAEEPRKEEVAYLGQRFVYDWLDRCELLNWSFDNWMSPLRSRAGFAAYRPELGRDHADFSYNDVGGQMDSVLRRVGLNPPEAKTYHFKVQATYGPCDERKMRLTEDQIRLVTFTS</sequence>